<reference evidence="1 2" key="1">
    <citation type="submission" date="2015-10" db="EMBL/GenBank/DDBJ databases">
        <title>Mycobacterium gordonae draft genome assembly.</title>
        <authorList>
            <person name="Ustinova V."/>
            <person name="Smirnova T."/>
            <person name="Blagodatskikh K."/>
            <person name="Varlamov D."/>
            <person name="Larionova E."/>
            <person name="Chernousova L."/>
        </authorList>
    </citation>
    <scope>NUCLEOTIDE SEQUENCE [LARGE SCALE GENOMIC DNA]</scope>
    <source>
        <strain evidence="1 2">CTRI 14-8773</strain>
    </source>
</reference>
<evidence type="ECO:0000313" key="2">
    <source>
        <dbReference type="Proteomes" id="UP000051677"/>
    </source>
</evidence>
<dbReference type="CDD" id="cd00093">
    <property type="entry name" value="HTH_XRE"/>
    <property type="match status" value="1"/>
</dbReference>
<protein>
    <submittedName>
        <fullName evidence="1">Transcriptional regulator</fullName>
    </submittedName>
</protein>
<dbReference type="InterPro" id="IPR009061">
    <property type="entry name" value="DNA-bd_dom_put_sf"/>
</dbReference>
<organism evidence="1 2">
    <name type="scientific">Mycobacterium gordonae</name>
    <dbReference type="NCBI Taxonomy" id="1778"/>
    <lineage>
        <taxon>Bacteria</taxon>
        <taxon>Bacillati</taxon>
        <taxon>Actinomycetota</taxon>
        <taxon>Actinomycetes</taxon>
        <taxon>Mycobacteriales</taxon>
        <taxon>Mycobacteriaceae</taxon>
        <taxon>Mycobacterium</taxon>
    </lineage>
</organism>
<dbReference type="EMBL" id="LKTM01000372">
    <property type="protein sequence ID" value="KQH75549.1"/>
    <property type="molecule type" value="Genomic_DNA"/>
</dbReference>
<comment type="caution">
    <text evidence="1">The sequence shown here is derived from an EMBL/GenBank/DDBJ whole genome shotgun (WGS) entry which is preliminary data.</text>
</comment>
<evidence type="ECO:0000313" key="1">
    <source>
        <dbReference type="EMBL" id="KQH75549.1"/>
    </source>
</evidence>
<gene>
    <name evidence="1" type="ORF">AO501_25030</name>
</gene>
<sequence>MDDMKSSDTAGTAAGAFPTLLTAEQVADLIGVSAATVSRWGALRDQGEEVGSPCYTLSDRVRRWDAAEVRTWLHQVRR</sequence>
<dbReference type="SUPFAM" id="SSF46955">
    <property type="entry name" value="Putative DNA-binding domain"/>
    <property type="match status" value="1"/>
</dbReference>
<name>A0A0Q2Q6C9_MYCGO</name>
<proteinExistence type="predicted"/>
<dbReference type="InterPro" id="IPR001387">
    <property type="entry name" value="Cro/C1-type_HTH"/>
</dbReference>
<accession>A0A0Q2Q6C9</accession>
<dbReference type="AlphaFoldDB" id="A0A0Q2Q6C9"/>
<dbReference type="Proteomes" id="UP000051677">
    <property type="component" value="Unassembled WGS sequence"/>
</dbReference>